<dbReference type="InterPro" id="IPR006657">
    <property type="entry name" value="MoPterin_dinucl-bd_dom"/>
</dbReference>
<keyword evidence="2" id="KW-0408">Iron</keyword>
<dbReference type="Gene3D" id="3.40.50.740">
    <property type="match status" value="1"/>
</dbReference>
<sequence length="724" mass="80524">MNMIKHGGGWPAIWYSIRMGRRVGFRKLWNVLNSKNVCKTCALGMGGQSGGMRNEQGHWPEICKKSIQAMAADMQGEIHPGFFNRFSIDQLKNFSLREMERAGRITTPLLLKSGDTHYKPIGWDAAFDLVERKLKKTDPQRSFFYFSGRSSNEAGFLLQLFARAFGTNHINNCSYYCHQASGVGLTGSLGTGTATIELEDLDHCDLFFLIGSNPSSNHPRLLTKLKNIRRRGGKVIVINPVIEKGLVEFRVPSDPRSLLFGSKIASEYVQLRPGGDLALFSGLAKVVLEQDAVDSAFIDSFMEGYEDFKSNIQNLDWADIELGSGLSQQEIESVGHHYIKAKDVVFGWCMGITHHAHGAASVQHIANLALLRGMVGRKHAGLLPIRGHSNVQGMGSMAVTPALKTAVFERLTAEGVNVPSMKGYDTMACIQAASNKEMDFAFCLGGNLYGSNPDSKTVARAFSNIDTVVYLSTSLNTGHAWGTGKETIILPVLARDEERQSTTQESMFNFVRLSDGGISRHENLRSEVEVISEIAGRVLGNDDIFHWSKLENHNSIRKLIARIIPGFESIGDIGETKKEFHIPGRLLHNPAFPTESGKAKFIYHPIPNLNQLQENEFHLLSVRSEGQFNTVVYEEEDLYRGQERRDVVMMNKEDMTRMGLLEDERVVVKSETGQINNILARSFEIKRGTVLMYYPEANALISQKVDPMSRTPGFKSAVVRIGLS</sequence>
<dbReference type="GO" id="GO:0030151">
    <property type="term" value="F:molybdenum ion binding"/>
    <property type="evidence" value="ECO:0007669"/>
    <property type="project" value="InterPro"/>
</dbReference>
<dbReference type="GO" id="GO:0008863">
    <property type="term" value="F:formate dehydrogenase (NAD+) activity"/>
    <property type="evidence" value="ECO:0007669"/>
    <property type="project" value="InterPro"/>
</dbReference>
<dbReference type="EMBL" id="EU016610">
    <property type="protein sequence ID" value="ABZ07805.1"/>
    <property type="molecule type" value="Genomic_DNA"/>
</dbReference>
<dbReference type="GO" id="GO:0016020">
    <property type="term" value="C:membrane"/>
    <property type="evidence" value="ECO:0007669"/>
    <property type="project" value="TreeGrafter"/>
</dbReference>
<feature type="domain" description="Molybdopterin oxidoreductase" evidence="4">
    <location>
        <begin position="104"/>
        <end position="497"/>
    </location>
</feature>
<protein>
    <submittedName>
        <fullName evidence="6">Putative Molybdopterin oxidoreductase</fullName>
    </submittedName>
</protein>
<keyword evidence="1" id="KW-0479">Metal-binding</keyword>
<dbReference type="InterPro" id="IPR050123">
    <property type="entry name" value="Prok_molybdopt-oxidoreductase"/>
</dbReference>
<dbReference type="Pfam" id="PF00384">
    <property type="entry name" value="Molybdopterin"/>
    <property type="match status" value="1"/>
</dbReference>
<dbReference type="GO" id="GO:0043546">
    <property type="term" value="F:molybdopterin cofactor binding"/>
    <property type="evidence" value="ECO:0007669"/>
    <property type="project" value="InterPro"/>
</dbReference>
<dbReference type="Gene3D" id="2.40.40.20">
    <property type="match status" value="1"/>
</dbReference>
<dbReference type="Pfam" id="PF01568">
    <property type="entry name" value="Molydop_binding"/>
    <property type="match status" value="1"/>
</dbReference>
<proteinExistence type="predicted"/>
<dbReference type="InterPro" id="IPR006656">
    <property type="entry name" value="Mopterin_OxRdtase"/>
</dbReference>
<evidence type="ECO:0000313" key="6">
    <source>
        <dbReference type="EMBL" id="ABZ07805.1"/>
    </source>
</evidence>
<keyword evidence="3" id="KW-0411">Iron-sulfur</keyword>
<name>B3T5E6_9ZZZZ</name>
<organism evidence="6">
    <name type="scientific">uncultured marine microorganism HF4000_ANIW141I9</name>
    <dbReference type="NCBI Taxonomy" id="455537"/>
    <lineage>
        <taxon>unclassified sequences</taxon>
        <taxon>environmental samples</taxon>
    </lineage>
</organism>
<dbReference type="PIRSF" id="PIRSF000144">
    <property type="entry name" value="CbbBc"/>
    <property type="match status" value="1"/>
</dbReference>
<dbReference type="Gene3D" id="3.40.228.10">
    <property type="entry name" value="Dimethylsulfoxide Reductase, domain 2"/>
    <property type="match status" value="1"/>
</dbReference>
<evidence type="ECO:0000256" key="2">
    <source>
        <dbReference type="ARBA" id="ARBA00023004"/>
    </source>
</evidence>
<dbReference type="AlphaFoldDB" id="B3T5E6"/>
<reference evidence="6" key="1">
    <citation type="journal article" date="2008" name="ISME J.">
        <title>Genomic patterns of recombination, clonal divergence and environment in marine microbial populations.</title>
        <authorList>
            <person name="Konstantinidis K.T."/>
            <person name="Delong E.F."/>
        </authorList>
    </citation>
    <scope>NUCLEOTIDE SEQUENCE</scope>
</reference>
<feature type="domain" description="Molybdopterin dinucleotide-binding" evidence="5">
    <location>
        <begin position="617"/>
        <end position="717"/>
    </location>
</feature>
<evidence type="ECO:0000256" key="1">
    <source>
        <dbReference type="ARBA" id="ARBA00022723"/>
    </source>
</evidence>
<dbReference type="GO" id="GO:0051539">
    <property type="term" value="F:4 iron, 4 sulfur cluster binding"/>
    <property type="evidence" value="ECO:0007669"/>
    <property type="project" value="InterPro"/>
</dbReference>
<evidence type="ECO:0000256" key="3">
    <source>
        <dbReference type="ARBA" id="ARBA00023014"/>
    </source>
</evidence>
<dbReference type="NCBIfam" id="TIGR01701">
    <property type="entry name" value="Fdhalpha-like"/>
    <property type="match status" value="1"/>
</dbReference>
<dbReference type="SUPFAM" id="SSF53706">
    <property type="entry name" value="Formate dehydrogenase/DMSO reductase, domains 1-3"/>
    <property type="match status" value="1"/>
</dbReference>
<gene>
    <name evidence="6" type="ORF">ALOHA_HF4000ANIW141I9ctg1g6</name>
</gene>
<dbReference type="PANTHER" id="PTHR43105:SF4">
    <property type="entry name" value="PROTEIN YDEP"/>
    <property type="match status" value="1"/>
</dbReference>
<evidence type="ECO:0000259" key="4">
    <source>
        <dbReference type="Pfam" id="PF00384"/>
    </source>
</evidence>
<dbReference type="InterPro" id="IPR010046">
    <property type="entry name" value="Mopterin_OxRdtse_a_bac"/>
</dbReference>
<evidence type="ECO:0000259" key="5">
    <source>
        <dbReference type="Pfam" id="PF01568"/>
    </source>
</evidence>
<dbReference type="SUPFAM" id="SSF50692">
    <property type="entry name" value="ADC-like"/>
    <property type="match status" value="1"/>
</dbReference>
<accession>B3T5E6</accession>
<dbReference type="PANTHER" id="PTHR43105">
    <property type="entry name" value="RESPIRATORY NITRATE REDUCTASE"/>
    <property type="match status" value="1"/>
</dbReference>
<dbReference type="InterPro" id="IPR009010">
    <property type="entry name" value="Asp_de-COase-like_dom_sf"/>
</dbReference>